<feature type="domain" description="NAD-dependent epimerase/dehydratase" evidence="2">
    <location>
        <begin position="4"/>
        <end position="220"/>
    </location>
</feature>
<dbReference type="NCBIfam" id="TIGR01777">
    <property type="entry name" value="yfcH"/>
    <property type="match status" value="1"/>
</dbReference>
<dbReference type="RefSeq" id="WP_240833397.1">
    <property type="nucleotide sequence ID" value="NZ_JAKWBL010000005.1"/>
</dbReference>
<evidence type="ECO:0000256" key="1">
    <source>
        <dbReference type="ARBA" id="ARBA00009353"/>
    </source>
</evidence>
<evidence type="ECO:0000259" key="3">
    <source>
        <dbReference type="Pfam" id="PF08338"/>
    </source>
</evidence>
<dbReference type="Gene3D" id="3.40.50.720">
    <property type="entry name" value="NAD(P)-binding Rossmann-like Domain"/>
    <property type="match status" value="1"/>
</dbReference>
<dbReference type="SUPFAM" id="SSF51735">
    <property type="entry name" value="NAD(P)-binding Rossmann-fold domains"/>
    <property type="match status" value="1"/>
</dbReference>
<gene>
    <name evidence="4" type="ORF">MKP09_24660</name>
</gene>
<dbReference type="InterPro" id="IPR001509">
    <property type="entry name" value="Epimerase_deHydtase"/>
</dbReference>
<dbReference type="Pfam" id="PF08338">
    <property type="entry name" value="DUF1731"/>
    <property type="match status" value="1"/>
</dbReference>
<dbReference type="PANTHER" id="PTHR11092">
    <property type="entry name" value="SUGAR NUCLEOTIDE EPIMERASE RELATED"/>
    <property type="match status" value="1"/>
</dbReference>
<dbReference type="PANTHER" id="PTHR11092:SF0">
    <property type="entry name" value="EPIMERASE FAMILY PROTEIN SDR39U1"/>
    <property type="match status" value="1"/>
</dbReference>
<dbReference type="InterPro" id="IPR036291">
    <property type="entry name" value="NAD(P)-bd_dom_sf"/>
</dbReference>
<reference evidence="4 5" key="1">
    <citation type="submission" date="2022-02" db="EMBL/GenBank/DDBJ databases">
        <authorList>
            <person name="Min J."/>
        </authorList>
    </citation>
    <scope>NUCLEOTIDE SEQUENCE [LARGE SCALE GENOMIC DNA]</scope>
    <source>
        <strain evidence="4 5">GR10-1</strain>
    </source>
</reference>
<dbReference type="Proteomes" id="UP001202248">
    <property type="component" value="Unassembled WGS sequence"/>
</dbReference>
<name>A0ABS9SR99_9BACT</name>
<protein>
    <submittedName>
        <fullName evidence="4">TIGR01777 family oxidoreductase</fullName>
    </submittedName>
</protein>
<dbReference type="EMBL" id="JAKWBL010000005">
    <property type="protein sequence ID" value="MCH5600875.1"/>
    <property type="molecule type" value="Genomic_DNA"/>
</dbReference>
<proteinExistence type="inferred from homology"/>
<comment type="similarity">
    <text evidence="1">Belongs to the NAD(P)-dependent epimerase/dehydratase family. SDR39U1 subfamily.</text>
</comment>
<accession>A0ABS9SR99</accession>
<sequence length="308" mass="34054">MSTVLLTGGTGMIGTQIVKRLTERGYSVIVLTRNKSNKKGNIRYAHWDVEKETIDMDAVAEADFIMHLAGANIAGKRWTEERKRTIIESRVKSGELLVKTLSTINHKVKVFVSASAIGWYGADPVIPNSHPFEETFSHAKDFLGDACYKWEQSILPVTDLGIRLAIFRTGIVLSNEGGALKEFKRSLKLGVAAILGSGKQIISWIHIDDLVELYIKGIEDTAFEGIYNAVAPDPVSNKVFMKELAKESNKNFFLTIPVPQFVLKIILGEMSTEVLKSTTVSSSKAQHAGFKFSYPTIHAAIEQLLAQK</sequence>
<dbReference type="InterPro" id="IPR010099">
    <property type="entry name" value="SDR39U1"/>
</dbReference>
<evidence type="ECO:0000259" key="2">
    <source>
        <dbReference type="Pfam" id="PF01370"/>
    </source>
</evidence>
<keyword evidence="5" id="KW-1185">Reference proteome</keyword>
<feature type="domain" description="DUF1731" evidence="3">
    <location>
        <begin position="258"/>
        <end position="304"/>
    </location>
</feature>
<comment type="caution">
    <text evidence="4">The sequence shown here is derived from an EMBL/GenBank/DDBJ whole genome shotgun (WGS) entry which is preliminary data.</text>
</comment>
<evidence type="ECO:0000313" key="4">
    <source>
        <dbReference type="EMBL" id="MCH5600875.1"/>
    </source>
</evidence>
<organism evidence="4 5">
    <name type="scientific">Niabella ginsengisoli</name>
    <dbReference type="NCBI Taxonomy" id="522298"/>
    <lineage>
        <taxon>Bacteria</taxon>
        <taxon>Pseudomonadati</taxon>
        <taxon>Bacteroidota</taxon>
        <taxon>Chitinophagia</taxon>
        <taxon>Chitinophagales</taxon>
        <taxon>Chitinophagaceae</taxon>
        <taxon>Niabella</taxon>
    </lineage>
</organism>
<dbReference type="Pfam" id="PF01370">
    <property type="entry name" value="Epimerase"/>
    <property type="match status" value="1"/>
</dbReference>
<evidence type="ECO:0000313" key="5">
    <source>
        <dbReference type="Proteomes" id="UP001202248"/>
    </source>
</evidence>
<dbReference type="InterPro" id="IPR013549">
    <property type="entry name" value="DUF1731"/>
</dbReference>